<dbReference type="Pfam" id="PF00441">
    <property type="entry name" value="Acyl-CoA_dh_1"/>
    <property type="match status" value="1"/>
</dbReference>
<keyword evidence="3 6" id="KW-0285">Flavoprotein</keyword>
<dbReference type="Pfam" id="PF02771">
    <property type="entry name" value="Acyl-CoA_dh_N"/>
    <property type="match status" value="1"/>
</dbReference>
<dbReference type="InterPro" id="IPR013786">
    <property type="entry name" value="AcylCoA_DH/ox_N"/>
</dbReference>
<evidence type="ECO:0000259" key="8">
    <source>
        <dbReference type="Pfam" id="PF00441"/>
    </source>
</evidence>
<keyword evidence="12" id="KW-1185">Reference proteome</keyword>
<comment type="similarity">
    <text evidence="2 6">Belongs to the acyl-CoA dehydrogenase family.</text>
</comment>
<protein>
    <submittedName>
        <fullName evidence="11">Long-chain specific acyl-CoA dehydrogenase, mitochondrial</fullName>
    </submittedName>
</protein>
<dbReference type="OrthoDB" id="10254877at2759"/>
<evidence type="ECO:0000259" key="10">
    <source>
        <dbReference type="Pfam" id="PF02771"/>
    </source>
</evidence>
<feature type="domain" description="Acyl-CoA dehydrogenase/oxidase N-terminal" evidence="10">
    <location>
        <begin position="87"/>
        <end position="204"/>
    </location>
</feature>
<dbReference type="AlphaFoldDB" id="A0A2R5GDB7"/>
<dbReference type="InterPro" id="IPR009075">
    <property type="entry name" value="AcylCo_DH/oxidase_C"/>
</dbReference>
<gene>
    <name evidence="11" type="ORF">FCC1311_066081</name>
</gene>
<comment type="cofactor">
    <cofactor evidence="1 6">
        <name>FAD</name>
        <dbReference type="ChEBI" id="CHEBI:57692"/>
    </cofactor>
</comment>
<proteinExistence type="inferred from homology"/>
<dbReference type="PANTHER" id="PTHR48083:SF28">
    <property type="entry name" value="ACYL-COA DEHYDROGENASE FAMILY PROTEIN (AFU_ORTHOLOGUE AFUA_6G10880)-RELATED"/>
    <property type="match status" value="1"/>
</dbReference>
<dbReference type="Gene3D" id="2.40.110.10">
    <property type="entry name" value="Butyryl-CoA Dehydrogenase, subunit A, domain 2"/>
    <property type="match status" value="1"/>
</dbReference>
<dbReference type="FunFam" id="2.40.110.10:FF:000002">
    <property type="entry name" value="Acyl-CoA dehydrogenase fadE12"/>
    <property type="match status" value="1"/>
</dbReference>
<dbReference type="SUPFAM" id="SSF47203">
    <property type="entry name" value="Acyl-CoA dehydrogenase C-terminal domain-like"/>
    <property type="match status" value="1"/>
</dbReference>
<name>A0A2R5GDB7_9STRA</name>
<reference evidence="11 12" key="1">
    <citation type="submission" date="2017-12" db="EMBL/GenBank/DDBJ databases">
        <title>Sequencing, de novo assembly and annotation of complete genome of a new Thraustochytrid species, strain FCC1311.</title>
        <authorList>
            <person name="Sedici K."/>
            <person name="Godart F."/>
            <person name="Aiese Cigliano R."/>
            <person name="Sanseverino W."/>
            <person name="Barakat M."/>
            <person name="Ortet P."/>
            <person name="Marechal E."/>
            <person name="Cagnac O."/>
            <person name="Amato A."/>
        </authorList>
    </citation>
    <scope>NUCLEOTIDE SEQUENCE [LARGE SCALE GENOMIC DNA]</scope>
</reference>
<evidence type="ECO:0000256" key="2">
    <source>
        <dbReference type="ARBA" id="ARBA00009347"/>
    </source>
</evidence>
<evidence type="ECO:0000313" key="12">
    <source>
        <dbReference type="Proteomes" id="UP000241890"/>
    </source>
</evidence>
<dbReference type="PANTHER" id="PTHR48083">
    <property type="entry name" value="MEDIUM-CHAIN SPECIFIC ACYL-COA DEHYDROGENASE, MITOCHONDRIAL-RELATED"/>
    <property type="match status" value="1"/>
</dbReference>
<evidence type="ECO:0000256" key="4">
    <source>
        <dbReference type="ARBA" id="ARBA00022827"/>
    </source>
</evidence>
<sequence>MRRPRAEERERQDARSKSDGSARARKKHSQAYSRHEAEEAAATAAVAAAAAAGAMGEEEEAVQFGSKTPYAEPAWYNSKNESALYNENHVAFRAKMRKFVDEEVIPNVSEWEANGIPKEAYKKAAQVGLLPTVLGWPEDCVSQPRPEGMDGLMLLIAMDELCRCASGGVVWGLVGAAGIGLPPLVHYASDEIKERVVKPVLDGEKFAALAVSEAGAGSDVANLATTAEEDGDDYVINGLKKWITGGMFADYFTVAARTGGEGSGMFGISLILVEKDRPGVSVRAMDCMGVKGSGTAFVEFDDVRVPKSNYVADVTALIRNFTTERLGIAVQANRFARECLRMSIEWTRRRQAFGKPLIDNPVVRNKLAEMARQVEATHAYIESVAFRIVSQERRGDDWFQGLLTLSPDAAMVKVQATKTYAHCASQAAMLHGGNSYVRGGQHGRVESLYRDVLSLAIPGGAEDVMIDYAARLGIAKKSPL</sequence>
<dbReference type="Gene3D" id="1.10.540.10">
    <property type="entry name" value="Acyl-CoA dehydrogenase/oxidase, N-terminal domain"/>
    <property type="match status" value="1"/>
</dbReference>
<dbReference type="InterPro" id="IPR046373">
    <property type="entry name" value="Acyl-CoA_Oxase/DH_mid-dom_sf"/>
</dbReference>
<dbReference type="GO" id="GO:0033539">
    <property type="term" value="P:fatty acid beta-oxidation using acyl-CoA dehydrogenase"/>
    <property type="evidence" value="ECO:0007669"/>
    <property type="project" value="TreeGrafter"/>
</dbReference>
<evidence type="ECO:0000256" key="7">
    <source>
        <dbReference type="SAM" id="MobiDB-lite"/>
    </source>
</evidence>
<evidence type="ECO:0000256" key="1">
    <source>
        <dbReference type="ARBA" id="ARBA00001974"/>
    </source>
</evidence>
<evidence type="ECO:0000313" key="11">
    <source>
        <dbReference type="EMBL" id="GBG28970.1"/>
    </source>
</evidence>
<keyword evidence="5 6" id="KW-0560">Oxidoreductase</keyword>
<accession>A0A2R5GDB7</accession>
<dbReference type="InterPro" id="IPR009100">
    <property type="entry name" value="AcylCoA_DH/oxidase_NM_dom_sf"/>
</dbReference>
<dbReference type="InterPro" id="IPR037069">
    <property type="entry name" value="AcylCoA_DH/ox_N_sf"/>
</dbReference>
<organism evidence="11 12">
    <name type="scientific">Hondaea fermentalgiana</name>
    <dbReference type="NCBI Taxonomy" id="2315210"/>
    <lineage>
        <taxon>Eukaryota</taxon>
        <taxon>Sar</taxon>
        <taxon>Stramenopiles</taxon>
        <taxon>Bigyra</taxon>
        <taxon>Labyrinthulomycetes</taxon>
        <taxon>Thraustochytrida</taxon>
        <taxon>Thraustochytriidae</taxon>
        <taxon>Hondaea</taxon>
    </lineage>
</organism>
<dbReference type="InterPro" id="IPR050741">
    <property type="entry name" value="Acyl-CoA_dehydrogenase"/>
</dbReference>
<feature type="region of interest" description="Disordered" evidence="7">
    <location>
        <begin position="1"/>
        <end position="40"/>
    </location>
</feature>
<dbReference type="EMBL" id="BEYU01000052">
    <property type="protein sequence ID" value="GBG28970.1"/>
    <property type="molecule type" value="Genomic_DNA"/>
</dbReference>
<dbReference type="GO" id="GO:0003995">
    <property type="term" value="F:acyl-CoA dehydrogenase activity"/>
    <property type="evidence" value="ECO:0007669"/>
    <property type="project" value="TreeGrafter"/>
</dbReference>
<evidence type="ECO:0000256" key="3">
    <source>
        <dbReference type="ARBA" id="ARBA00022630"/>
    </source>
</evidence>
<feature type="compositionally biased region" description="Basic and acidic residues" evidence="7">
    <location>
        <begin position="1"/>
        <end position="22"/>
    </location>
</feature>
<dbReference type="InterPro" id="IPR006091">
    <property type="entry name" value="Acyl-CoA_Oxase/DH_mid-dom"/>
</dbReference>
<feature type="domain" description="Acyl-CoA dehydrogenase/oxidase C-terminal" evidence="8">
    <location>
        <begin position="317"/>
        <end position="471"/>
    </location>
</feature>
<comment type="caution">
    <text evidence="11">The sequence shown here is derived from an EMBL/GenBank/DDBJ whole genome shotgun (WGS) entry which is preliminary data.</text>
</comment>
<dbReference type="InParanoid" id="A0A2R5GDB7"/>
<feature type="domain" description="Acyl-CoA oxidase/dehydrogenase middle" evidence="9">
    <location>
        <begin position="208"/>
        <end position="303"/>
    </location>
</feature>
<dbReference type="GO" id="GO:0050660">
    <property type="term" value="F:flavin adenine dinucleotide binding"/>
    <property type="evidence" value="ECO:0007669"/>
    <property type="project" value="InterPro"/>
</dbReference>
<keyword evidence="4 6" id="KW-0274">FAD</keyword>
<dbReference type="InterPro" id="IPR036250">
    <property type="entry name" value="AcylCo_DH-like_C"/>
</dbReference>
<dbReference type="SUPFAM" id="SSF56645">
    <property type="entry name" value="Acyl-CoA dehydrogenase NM domain-like"/>
    <property type="match status" value="1"/>
</dbReference>
<evidence type="ECO:0000256" key="5">
    <source>
        <dbReference type="ARBA" id="ARBA00023002"/>
    </source>
</evidence>
<evidence type="ECO:0000256" key="6">
    <source>
        <dbReference type="RuleBase" id="RU362125"/>
    </source>
</evidence>
<evidence type="ECO:0000259" key="9">
    <source>
        <dbReference type="Pfam" id="PF02770"/>
    </source>
</evidence>
<dbReference type="Pfam" id="PF02770">
    <property type="entry name" value="Acyl-CoA_dh_M"/>
    <property type="match status" value="1"/>
</dbReference>
<dbReference type="GO" id="GO:0005737">
    <property type="term" value="C:cytoplasm"/>
    <property type="evidence" value="ECO:0007669"/>
    <property type="project" value="TreeGrafter"/>
</dbReference>
<dbReference type="Gene3D" id="1.20.140.10">
    <property type="entry name" value="Butyryl-CoA Dehydrogenase, subunit A, domain 3"/>
    <property type="match status" value="1"/>
</dbReference>
<dbReference type="Proteomes" id="UP000241890">
    <property type="component" value="Unassembled WGS sequence"/>
</dbReference>